<evidence type="ECO:0000256" key="1">
    <source>
        <dbReference type="ARBA" id="ARBA00022687"/>
    </source>
</evidence>
<feature type="compositionally biased region" description="Gly residues" evidence="2">
    <location>
        <begin position="240"/>
        <end position="249"/>
    </location>
</feature>
<proteinExistence type="predicted"/>
<feature type="compositionally biased region" description="Low complexity" evidence="2">
    <location>
        <begin position="261"/>
        <end position="271"/>
    </location>
</feature>
<feature type="compositionally biased region" description="Low complexity" evidence="2">
    <location>
        <begin position="181"/>
        <end position="210"/>
    </location>
</feature>
<dbReference type="PANTHER" id="PTHR42509">
    <property type="entry name" value="DIX DOMAIN-CONTAINING PROTEIN"/>
    <property type="match status" value="1"/>
</dbReference>
<dbReference type="AlphaFoldDB" id="A0A2C6KXJ8"/>
<evidence type="ECO:0000313" key="5">
    <source>
        <dbReference type="Proteomes" id="UP000221165"/>
    </source>
</evidence>
<dbReference type="SUPFAM" id="SSF54236">
    <property type="entry name" value="Ubiquitin-like"/>
    <property type="match status" value="1"/>
</dbReference>
<organism evidence="4 5">
    <name type="scientific">Cystoisospora suis</name>
    <dbReference type="NCBI Taxonomy" id="483139"/>
    <lineage>
        <taxon>Eukaryota</taxon>
        <taxon>Sar</taxon>
        <taxon>Alveolata</taxon>
        <taxon>Apicomplexa</taxon>
        <taxon>Conoidasida</taxon>
        <taxon>Coccidia</taxon>
        <taxon>Eucoccidiorida</taxon>
        <taxon>Eimeriorina</taxon>
        <taxon>Sarcocystidae</taxon>
        <taxon>Cystoisospora</taxon>
    </lineage>
</organism>
<dbReference type="InterPro" id="IPR038207">
    <property type="entry name" value="DIX_dom_sf"/>
</dbReference>
<dbReference type="InterPro" id="IPR029071">
    <property type="entry name" value="Ubiquitin-like_domsf"/>
</dbReference>
<dbReference type="Proteomes" id="UP000221165">
    <property type="component" value="Unassembled WGS sequence"/>
</dbReference>
<evidence type="ECO:0000259" key="3">
    <source>
        <dbReference type="Pfam" id="PF00778"/>
    </source>
</evidence>
<dbReference type="PANTHER" id="PTHR42509:SF1">
    <property type="entry name" value="DIX DOMAIN-CONTAINING PROTEIN"/>
    <property type="match status" value="1"/>
</dbReference>
<name>A0A2C6KXJ8_9APIC</name>
<protein>
    <submittedName>
        <fullName evidence="4">Dix domain protein</fullName>
    </submittedName>
</protein>
<keyword evidence="5" id="KW-1185">Reference proteome</keyword>
<feature type="domain" description="DIX" evidence="3">
    <location>
        <begin position="11"/>
        <end position="94"/>
    </location>
</feature>
<feature type="compositionally biased region" description="Polar residues" evidence="2">
    <location>
        <begin position="133"/>
        <end position="147"/>
    </location>
</feature>
<feature type="compositionally biased region" description="Polar residues" evidence="2">
    <location>
        <begin position="157"/>
        <end position="172"/>
    </location>
</feature>
<dbReference type="GO" id="GO:0016055">
    <property type="term" value="P:Wnt signaling pathway"/>
    <property type="evidence" value="ECO:0007669"/>
    <property type="project" value="UniProtKB-KW"/>
</dbReference>
<dbReference type="VEuPathDB" id="ToxoDB:CSUI_005450"/>
<accession>A0A2C6KXJ8</accession>
<dbReference type="GeneID" id="94428837"/>
<feature type="non-terminal residue" evidence="4">
    <location>
        <position position="1"/>
    </location>
</feature>
<keyword evidence="1" id="KW-0879">Wnt signaling pathway</keyword>
<feature type="region of interest" description="Disordered" evidence="2">
    <location>
        <begin position="112"/>
        <end position="312"/>
    </location>
</feature>
<dbReference type="Gene3D" id="2.40.240.130">
    <property type="match status" value="1"/>
</dbReference>
<evidence type="ECO:0000313" key="4">
    <source>
        <dbReference type="EMBL" id="PHJ20714.1"/>
    </source>
</evidence>
<dbReference type="OrthoDB" id="10007451at2759"/>
<feature type="compositionally biased region" description="Low complexity" evidence="2">
    <location>
        <begin position="285"/>
        <end position="301"/>
    </location>
</feature>
<dbReference type="InterPro" id="IPR001158">
    <property type="entry name" value="DIX"/>
</dbReference>
<dbReference type="EMBL" id="MIGC01002637">
    <property type="protein sequence ID" value="PHJ20714.1"/>
    <property type="molecule type" value="Genomic_DNA"/>
</dbReference>
<evidence type="ECO:0000256" key="2">
    <source>
        <dbReference type="SAM" id="MobiDB-lite"/>
    </source>
</evidence>
<dbReference type="Pfam" id="PF00778">
    <property type="entry name" value="DIX"/>
    <property type="match status" value="1"/>
</dbReference>
<gene>
    <name evidence="4" type="ORF">CSUI_005450</name>
</gene>
<reference evidence="4 5" key="1">
    <citation type="journal article" date="2017" name="Int. J. Parasitol.">
        <title>The genome of the protozoan parasite Cystoisospora suis and a reverse vaccinology approach to identify vaccine candidates.</title>
        <authorList>
            <person name="Palmieri N."/>
            <person name="Shrestha A."/>
            <person name="Ruttkowski B."/>
            <person name="Beck T."/>
            <person name="Vogl C."/>
            <person name="Tomley F."/>
            <person name="Blake D.P."/>
            <person name="Joachim A."/>
        </authorList>
    </citation>
    <scope>NUCLEOTIDE SEQUENCE [LARGE SCALE GENOMIC DNA]</scope>
    <source>
        <strain evidence="4 5">Wien I</strain>
    </source>
</reference>
<sequence length="312" mass="32649">FVYYVVTTDGDDFRSPNAFRVPKKSTLITLADVRRYFPLPGAYHFRFKVKVKENPWTVSSSSSHQEGGLEGCPFVWLDVLEEDHPLPLCDHRIYIKATRLSWYSSDCLPPKHTSSVGGEINPSMLGGRGRIDGSSQDQRATVASTSAGRGVGEGSKGLNNLDPNTGGFPSQHLSRKHNADASSAYQTSSSSSSANPSSSSSTATASASNSHNLIMTGPEAGLISSSTSSSRHDSPPSHLGRGGGGGVGAAGVYVQPGMNHTSGSSSYTSGSDGVDMLLFGEDMPSSSSSSANKGSSNGSSSTKLENNIDLIF</sequence>
<dbReference type="RefSeq" id="XP_067922400.1">
    <property type="nucleotide sequence ID" value="XM_068065626.1"/>
</dbReference>
<comment type="caution">
    <text evidence="4">The sequence shown here is derived from an EMBL/GenBank/DDBJ whole genome shotgun (WGS) entry which is preliminary data.</text>
</comment>